<dbReference type="InterPro" id="IPR048869">
    <property type="entry name" value="OCRL-1_2_ASH"/>
</dbReference>
<evidence type="ECO:0000259" key="2">
    <source>
        <dbReference type="SMART" id="SM00128"/>
    </source>
</evidence>
<evidence type="ECO:0000256" key="1">
    <source>
        <dbReference type="SAM" id="MobiDB-lite"/>
    </source>
</evidence>
<dbReference type="InterPro" id="IPR046985">
    <property type="entry name" value="IP5"/>
</dbReference>
<reference evidence="3 4" key="1">
    <citation type="journal article" date="2015" name="Genome Biol.">
        <title>Comparative genomics of Steinernema reveals deeply conserved gene regulatory networks.</title>
        <authorList>
            <person name="Dillman A.R."/>
            <person name="Macchietto M."/>
            <person name="Porter C.F."/>
            <person name="Rogers A."/>
            <person name="Williams B."/>
            <person name="Antoshechkin I."/>
            <person name="Lee M.M."/>
            <person name="Goodwin Z."/>
            <person name="Lu X."/>
            <person name="Lewis E.E."/>
            <person name="Goodrich-Blair H."/>
            <person name="Stock S.P."/>
            <person name="Adams B.J."/>
            <person name="Sternberg P.W."/>
            <person name="Mortazavi A."/>
        </authorList>
    </citation>
    <scope>NUCLEOTIDE SEQUENCE [LARGE SCALE GENOMIC DNA]</scope>
    <source>
        <strain evidence="3 4">ALL</strain>
    </source>
</reference>
<dbReference type="Pfam" id="PF21310">
    <property type="entry name" value="OCRL-like_ASH"/>
    <property type="match status" value="1"/>
</dbReference>
<accession>A0A4U5PBJ1</accession>
<dbReference type="GO" id="GO:0004439">
    <property type="term" value="F:phosphatidylinositol-4,5-bisphosphate 5-phosphatase activity"/>
    <property type="evidence" value="ECO:0007669"/>
    <property type="project" value="TreeGrafter"/>
</dbReference>
<dbReference type="SMART" id="SM00128">
    <property type="entry name" value="IPPc"/>
    <property type="match status" value="1"/>
</dbReference>
<dbReference type="EMBL" id="AZBU02000002">
    <property type="protein sequence ID" value="TKR93620.1"/>
    <property type="molecule type" value="Genomic_DNA"/>
</dbReference>
<dbReference type="InterPro" id="IPR013783">
    <property type="entry name" value="Ig-like_fold"/>
</dbReference>
<gene>
    <name evidence="3" type="ORF">L596_008036</name>
</gene>
<dbReference type="PANTHER" id="PTHR11200:SF300">
    <property type="entry name" value="TYPE II INOSITOL 1,4,5-TRISPHOSPHATE 5-PHOSPHATASE"/>
    <property type="match status" value="1"/>
</dbReference>
<dbReference type="GO" id="GO:0046856">
    <property type="term" value="P:phosphatidylinositol dephosphorylation"/>
    <property type="evidence" value="ECO:0007669"/>
    <property type="project" value="InterPro"/>
</dbReference>
<dbReference type="STRING" id="34508.A0A4U5PBJ1"/>
<dbReference type="InterPro" id="IPR000300">
    <property type="entry name" value="IPPc"/>
</dbReference>
<dbReference type="PANTHER" id="PTHR11200">
    <property type="entry name" value="INOSITOL 5-PHOSPHATASE"/>
    <property type="match status" value="1"/>
</dbReference>
<reference evidence="3 4" key="2">
    <citation type="journal article" date="2019" name="G3 (Bethesda)">
        <title>Hybrid Assembly of the Genome of the Entomopathogenic Nematode Steinernema carpocapsae Identifies the X-Chromosome.</title>
        <authorList>
            <person name="Serra L."/>
            <person name="Macchietto M."/>
            <person name="Macias-Munoz A."/>
            <person name="McGill C.J."/>
            <person name="Rodriguez I.M."/>
            <person name="Rodriguez B."/>
            <person name="Murad R."/>
            <person name="Mortazavi A."/>
        </authorList>
    </citation>
    <scope>NUCLEOTIDE SEQUENCE [LARGE SCALE GENOMIC DNA]</scope>
    <source>
        <strain evidence="3 4">ALL</strain>
    </source>
</reference>
<keyword evidence="4" id="KW-1185">Reference proteome</keyword>
<feature type="domain" description="Inositol polyphosphate-related phosphatase" evidence="2">
    <location>
        <begin position="36"/>
        <end position="336"/>
    </location>
</feature>
<evidence type="ECO:0000313" key="4">
    <source>
        <dbReference type="Proteomes" id="UP000298663"/>
    </source>
</evidence>
<organism evidence="3 4">
    <name type="scientific">Steinernema carpocapsae</name>
    <name type="common">Entomopathogenic nematode</name>
    <dbReference type="NCBI Taxonomy" id="34508"/>
    <lineage>
        <taxon>Eukaryota</taxon>
        <taxon>Metazoa</taxon>
        <taxon>Ecdysozoa</taxon>
        <taxon>Nematoda</taxon>
        <taxon>Chromadorea</taxon>
        <taxon>Rhabditida</taxon>
        <taxon>Tylenchina</taxon>
        <taxon>Panagrolaimomorpha</taxon>
        <taxon>Strongyloidoidea</taxon>
        <taxon>Steinernematidae</taxon>
        <taxon>Steinernema</taxon>
    </lineage>
</organism>
<dbReference type="OrthoDB" id="7862313at2759"/>
<dbReference type="AlphaFoldDB" id="A0A4U5PBJ1"/>
<dbReference type="Proteomes" id="UP000298663">
    <property type="component" value="Unassembled WGS sequence"/>
</dbReference>
<protein>
    <recommendedName>
        <fullName evidence="2">Inositol polyphosphate-related phosphatase domain-containing protein</fullName>
    </recommendedName>
</protein>
<dbReference type="Gene3D" id="3.60.10.10">
    <property type="entry name" value="Endonuclease/exonuclease/phosphatase"/>
    <property type="match status" value="1"/>
</dbReference>
<comment type="caution">
    <text evidence="3">The sequence shown here is derived from an EMBL/GenBank/DDBJ whole genome shotgun (WGS) entry which is preliminary data.</text>
</comment>
<feature type="region of interest" description="Disordered" evidence="1">
    <location>
        <begin position="486"/>
        <end position="510"/>
    </location>
</feature>
<name>A0A4U5PBJ1_STECR</name>
<dbReference type="Gene3D" id="2.60.40.10">
    <property type="entry name" value="Immunoglobulins"/>
    <property type="match status" value="1"/>
</dbReference>
<dbReference type="Pfam" id="PF22669">
    <property type="entry name" value="Exo_endo_phos2"/>
    <property type="match status" value="1"/>
</dbReference>
<proteinExistence type="predicted"/>
<sequence length="510" mass="57956">MTFYDDVRTTNGYTPGKDLHVDNVLSEWESRFCDFVDVRLLVTTFNVNGKSPPSIPGALKPWFATRGPPADFVVVGLQEMDLNLQTYVKDSNTKQIEWLTAINTCLLGYTEVRSIKLIGIFLVIYQRMDNAVPCGDILSNYVATGFLNFGNKGGVAVRMKINDTTICFINSHLAAGNNELERRNQDYREISQLCFADGTSIYEHDLIVWLGDLNYRLATPPHVTNDLIRFRSSMGDYEGLLQYDQLLMQQVMQTAFQEFQEPRIQFRPTYKYDTGTHNWDTSEKRRAPAWCDRILWRVATESMNVVATDYESVDCITLSDHKPVRSTLLVTTKKIDAEKRRKLVDEANREADRRINSLRPKIRLSHTQLDFGEVSYMEAKVLTLTIENVGAGPVHFKFVARPGNDDISPNWLTVTPPSGFVPKGGSVYLSMQVVIDQKVAWELGRPGHDDGRLSDILVVRLRDGGDNFVEVFAKYRKSPFEASFEEMMKPAPPPPPKEELLIDLSDPNDF</sequence>
<evidence type="ECO:0000313" key="3">
    <source>
        <dbReference type="EMBL" id="TKR93620.1"/>
    </source>
</evidence>
<dbReference type="GO" id="GO:0016020">
    <property type="term" value="C:membrane"/>
    <property type="evidence" value="ECO:0007669"/>
    <property type="project" value="TreeGrafter"/>
</dbReference>
<dbReference type="InterPro" id="IPR036691">
    <property type="entry name" value="Endo/exonu/phosph_ase_sf"/>
</dbReference>
<dbReference type="SUPFAM" id="SSF56219">
    <property type="entry name" value="DNase I-like"/>
    <property type="match status" value="1"/>
</dbReference>